<evidence type="ECO:0000313" key="1">
    <source>
        <dbReference type="EMBL" id="EAJ1622446.1"/>
    </source>
</evidence>
<reference evidence="2 3" key="1">
    <citation type="submission" date="2018-06" db="EMBL/GenBank/DDBJ databases">
        <authorList>
            <consortium name="Pathogen Informatics"/>
            <person name="Doyle S."/>
        </authorList>
    </citation>
    <scope>NUCLEOTIDE SEQUENCE [LARGE SCALE GENOMIC DNA]</scope>
    <source>
        <strain evidence="2 3">NCTC12264</strain>
    </source>
</reference>
<gene>
    <name evidence="1" type="ORF">CT510_07300</name>
    <name evidence="2" type="ORF">NCTC12264_01942</name>
</gene>
<sequence length="64" mass="7606">MKNKAFIQKAKEEQKMIAQANLSNELEDLEIARIIKERVLDKKELNFVSEEEMEKYFNQKGVFV</sequence>
<dbReference type="AlphaFoldDB" id="A0A381F3W1"/>
<protein>
    <submittedName>
        <fullName evidence="2">Uncharacterized protein</fullName>
    </submittedName>
</protein>
<dbReference type="EMBL" id="AABVLA010000032">
    <property type="protein sequence ID" value="EAJ1622446.1"/>
    <property type="molecule type" value="Genomic_DNA"/>
</dbReference>
<organism evidence="2 3">
    <name type="scientific">Campylobacter upsaliensis</name>
    <dbReference type="NCBI Taxonomy" id="28080"/>
    <lineage>
        <taxon>Bacteria</taxon>
        <taxon>Pseudomonadati</taxon>
        <taxon>Campylobacterota</taxon>
        <taxon>Epsilonproteobacteria</taxon>
        <taxon>Campylobacterales</taxon>
        <taxon>Campylobacteraceae</taxon>
        <taxon>Campylobacter</taxon>
    </lineage>
</organism>
<dbReference type="EMBL" id="UFUZ01000002">
    <property type="protein sequence ID" value="SUX41124.1"/>
    <property type="molecule type" value="Genomic_DNA"/>
</dbReference>
<dbReference type="Proteomes" id="UP000535305">
    <property type="component" value="Unassembled WGS sequence"/>
</dbReference>
<name>A0A381F3W1_CAMUP</name>
<dbReference type="RefSeq" id="WP_004276571.1">
    <property type="nucleotide sequence ID" value="NZ_JANKIR010000029.1"/>
</dbReference>
<dbReference type="GeneID" id="77231682"/>
<evidence type="ECO:0000313" key="2">
    <source>
        <dbReference type="EMBL" id="SUX41124.1"/>
    </source>
</evidence>
<reference evidence="1 4" key="2">
    <citation type="submission" date="2018-06" db="EMBL/GenBank/DDBJ databases">
        <authorList>
            <consortium name="PulseNet: The National Subtyping Network for Foodborne Disease Surveillance"/>
            <person name="Tarr C.L."/>
            <person name="Trees E."/>
            <person name="Katz L.S."/>
            <person name="Carleton-Romer H.A."/>
            <person name="Stroika S."/>
            <person name="Kucerova Z."/>
            <person name="Roache K.F."/>
            <person name="Sabol A.L."/>
            <person name="Besser J."/>
            <person name="Gerner-Smidt P."/>
        </authorList>
    </citation>
    <scope>NUCLEOTIDE SEQUENCE [LARGE SCALE GENOMIC DNA]</scope>
    <source>
        <strain evidence="1 4">PNUSAC003104</strain>
    </source>
</reference>
<evidence type="ECO:0000313" key="4">
    <source>
        <dbReference type="Proteomes" id="UP000535305"/>
    </source>
</evidence>
<keyword evidence="4" id="KW-1185">Reference proteome</keyword>
<proteinExistence type="predicted"/>
<accession>A0A381F3W1</accession>
<dbReference type="Proteomes" id="UP000254161">
    <property type="component" value="Unassembled WGS sequence"/>
</dbReference>
<evidence type="ECO:0000313" key="3">
    <source>
        <dbReference type="Proteomes" id="UP000254161"/>
    </source>
</evidence>